<keyword evidence="1" id="KW-1133">Transmembrane helix</keyword>
<dbReference type="PATRIC" id="fig|285.49.peg.2231"/>
<keyword evidence="1" id="KW-0472">Membrane</keyword>
<sequence length="74" mass="7983">MGTLLSVAGLTIVAVLLHIPMVVGIAAVVMLTVLINVAMWRRAELVPIKSESAAVAKKVTWFLTAIYAVFSLFR</sequence>
<evidence type="ECO:0000313" key="3">
    <source>
        <dbReference type="Proteomes" id="UP000037442"/>
    </source>
</evidence>
<dbReference type="EMBL" id="JNVD01000021">
    <property type="protein sequence ID" value="KOC20845.1"/>
    <property type="molecule type" value="Genomic_DNA"/>
</dbReference>
<dbReference type="Proteomes" id="UP000037442">
    <property type="component" value="Unassembled WGS sequence"/>
</dbReference>
<proteinExistence type="predicted"/>
<name>A0A0L7MG12_COMTE</name>
<protein>
    <submittedName>
        <fullName evidence="2">Uncharacterized protein</fullName>
    </submittedName>
</protein>
<evidence type="ECO:0000313" key="2">
    <source>
        <dbReference type="EMBL" id="KOC20845.1"/>
    </source>
</evidence>
<reference evidence="3" key="1">
    <citation type="submission" date="2014-06" db="EMBL/GenBank/DDBJ databases">
        <title>Draft genome sequence of C. testosteroni WDL7.</title>
        <authorList>
            <person name="Wu Y."/>
            <person name="Seshan H."/>
            <person name="Arumugam K."/>
        </authorList>
    </citation>
    <scope>NUCLEOTIDE SEQUENCE [LARGE SCALE GENOMIC DNA]</scope>
    <source>
        <strain evidence="3">WDL7</strain>
    </source>
</reference>
<gene>
    <name evidence="2" type="ORF">GL58_10810</name>
</gene>
<feature type="transmembrane region" description="Helical" evidence="1">
    <location>
        <begin position="12"/>
        <end position="35"/>
    </location>
</feature>
<organism evidence="2 3">
    <name type="scientific">Comamonas testosteroni</name>
    <name type="common">Pseudomonas testosteroni</name>
    <dbReference type="NCBI Taxonomy" id="285"/>
    <lineage>
        <taxon>Bacteria</taxon>
        <taxon>Pseudomonadati</taxon>
        <taxon>Pseudomonadota</taxon>
        <taxon>Betaproteobacteria</taxon>
        <taxon>Burkholderiales</taxon>
        <taxon>Comamonadaceae</taxon>
        <taxon>Comamonas</taxon>
    </lineage>
</organism>
<accession>A0A0L7MG12</accession>
<dbReference type="AlphaFoldDB" id="A0A0L7MG12"/>
<comment type="caution">
    <text evidence="2">The sequence shown here is derived from an EMBL/GenBank/DDBJ whole genome shotgun (WGS) entry which is preliminary data.</text>
</comment>
<evidence type="ECO:0000256" key="1">
    <source>
        <dbReference type="SAM" id="Phobius"/>
    </source>
</evidence>
<keyword evidence="1" id="KW-0812">Transmembrane</keyword>